<evidence type="ECO:0000313" key="2">
    <source>
        <dbReference type="Proteomes" id="UP000603728"/>
    </source>
</evidence>
<dbReference type="EMBL" id="JAERSF010000001">
    <property type="protein sequence ID" value="MBL0736061.1"/>
    <property type="molecule type" value="Genomic_DNA"/>
</dbReference>
<organism evidence="1 2">
    <name type="scientific">Flavobacterium tagetis</name>
    <dbReference type="NCBI Taxonomy" id="2801336"/>
    <lineage>
        <taxon>Bacteria</taxon>
        <taxon>Pseudomonadati</taxon>
        <taxon>Bacteroidota</taxon>
        <taxon>Flavobacteriia</taxon>
        <taxon>Flavobacteriales</taxon>
        <taxon>Flavobacteriaceae</taxon>
        <taxon>Flavobacterium</taxon>
    </lineage>
</organism>
<gene>
    <name evidence="1" type="ORF">JI750_04135</name>
</gene>
<name>A0ABS1K9B1_9FLAO</name>
<comment type="caution">
    <text evidence="1">The sequence shown here is derived from an EMBL/GenBank/DDBJ whole genome shotgun (WGS) entry which is preliminary data.</text>
</comment>
<dbReference type="Proteomes" id="UP000603728">
    <property type="component" value="Unassembled WGS sequence"/>
</dbReference>
<evidence type="ECO:0008006" key="3">
    <source>
        <dbReference type="Google" id="ProtNLM"/>
    </source>
</evidence>
<keyword evidence="2" id="KW-1185">Reference proteome</keyword>
<reference evidence="1 2" key="1">
    <citation type="submission" date="2021-01" db="EMBL/GenBank/DDBJ databases">
        <title>Genome seq and assembly of Flavobacterium sp. GN10.</title>
        <authorList>
            <person name="Chhetri G."/>
        </authorList>
    </citation>
    <scope>NUCLEOTIDE SEQUENCE [LARGE SCALE GENOMIC DNA]</scope>
    <source>
        <strain evidence="1 2">GN10</strain>
    </source>
</reference>
<accession>A0ABS1K9B1</accession>
<proteinExistence type="predicted"/>
<dbReference type="RefSeq" id="WP_201999085.1">
    <property type="nucleotide sequence ID" value="NZ_JAERSF010000001.1"/>
</dbReference>
<evidence type="ECO:0000313" key="1">
    <source>
        <dbReference type="EMBL" id="MBL0736061.1"/>
    </source>
</evidence>
<sequence length="62" mass="6366">MKKLEKMSLANIEGKLSRKEMKNVMAGSGFKCCIGTNCSSCREYGGGAGIPVCSGGATVTAC</sequence>
<protein>
    <recommendedName>
        <fullName evidence="3">Natural product</fullName>
    </recommendedName>
</protein>